<dbReference type="GO" id="GO:0015562">
    <property type="term" value="F:efflux transmembrane transporter activity"/>
    <property type="evidence" value="ECO:0007669"/>
    <property type="project" value="InterPro"/>
</dbReference>
<accession>A0A3B1B084</accession>
<dbReference type="PANTHER" id="PTHR30203">
    <property type="entry name" value="OUTER MEMBRANE CATION EFFLUX PROTEIN"/>
    <property type="match status" value="1"/>
</dbReference>
<dbReference type="PANTHER" id="PTHR30203:SF24">
    <property type="entry name" value="BLR4935 PROTEIN"/>
    <property type="match status" value="1"/>
</dbReference>
<dbReference type="InterPro" id="IPR003423">
    <property type="entry name" value="OMP_efflux"/>
</dbReference>
<dbReference type="SUPFAM" id="SSF56954">
    <property type="entry name" value="Outer membrane efflux proteins (OEP)"/>
    <property type="match status" value="1"/>
</dbReference>
<reference evidence="1" key="1">
    <citation type="submission" date="2018-06" db="EMBL/GenBank/DDBJ databases">
        <authorList>
            <person name="Zhirakovskaya E."/>
        </authorList>
    </citation>
    <scope>NUCLEOTIDE SEQUENCE</scope>
</reference>
<dbReference type="InterPro" id="IPR010131">
    <property type="entry name" value="MdtP/NodT-like"/>
</dbReference>
<name>A0A3B1B084_9ZZZZ</name>
<proteinExistence type="predicted"/>
<dbReference type="EMBL" id="UOFY01000017">
    <property type="protein sequence ID" value="VAX07501.1"/>
    <property type="molecule type" value="Genomic_DNA"/>
</dbReference>
<sequence>MTRSQYRSHFNKRLIISALLLVCFSLPLSAEPQKAKPVASLKLDSFAPAALSQTLKTVIQRHPRKRAAEANLNASRAAVRAADNALYNPELEIDSEKTDINTSYIQLSQTIDWGDQRGSRTSVAQSMELKAIADYQIAIQDLSHNLLTAIAEKRTRDEQAILAGRALQLMQEFTDIAEQRFNAGDLNQVELDLARLANAEALMTHAQALSEAAAAKEGLRAIFITQPANLPDLPDELPMAYLPVDSDNYVRSLPAMRALEADVSAKRQLVELRKSERSWNPTIALRGGKEDDETLLGATLSIPLNIRNTYRAEVEEAQQALISSEQMAQQMFLNQRARVFATTERYRLLQQAWTNWKKIGRVSVNRQLSLIKKLWRAGDMSTTEYLVQLKQALDTQSAGYELRGLAWQASFDWLLVTASINQWLQLTVEEN</sequence>
<evidence type="ECO:0000313" key="1">
    <source>
        <dbReference type="EMBL" id="VAX07501.1"/>
    </source>
</evidence>
<protein>
    <recommendedName>
        <fullName evidence="2">Heavy metal RND efflux outer membrane protein, CzcC family</fullName>
    </recommendedName>
</protein>
<organism evidence="1">
    <name type="scientific">hydrothermal vent metagenome</name>
    <dbReference type="NCBI Taxonomy" id="652676"/>
    <lineage>
        <taxon>unclassified sequences</taxon>
        <taxon>metagenomes</taxon>
        <taxon>ecological metagenomes</taxon>
    </lineage>
</organism>
<dbReference type="Gene3D" id="1.20.1600.10">
    <property type="entry name" value="Outer membrane efflux proteins (OEP)"/>
    <property type="match status" value="1"/>
</dbReference>
<dbReference type="AlphaFoldDB" id="A0A3B1B084"/>
<dbReference type="Pfam" id="PF02321">
    <property type="entry name" value="OEP"/>
    <property type="match status" value="1"/>
</dbReference>
<evidence type="ECO:0008006" key="2">
    <source>
        <dbReference type="Google" id="ProtNLM"/>
    </source>
</evidence>
<gene>
    <name evidence="1" type="ORF">MNBD_GAMMA25-370</name>
</gene>